<dbReference type="EMBL" id="JXXZ01000008">
    <property type="protein sequence ID" value="KJY99347.1"/>
    <property type="molecule type" value="Genomic_DNA"/>
</dbReference>
<reference evidence="3" key="4">
    <citation type="submission" date="2019-09" db="EMBL/GenBank/DDBJ databases">
        <title>Co-occurence of chitin degradation, pigmentation and bioactivity in marine Pseudoalteromonas.</title>
        <authorList>
            <person name="Sonnenschein E.C."/>
            <person name="Bech P.K."/>
        </authorList>
    </citation>
    <scope>NUCLEOTIDE SEQUENCE</scope>
    <source>
        <strain evidence="3">S2897</strain>
    </source>
</reference>
<comment type="caution">
    <text evidence="2">The sequence shown here is derived from an EMBL/GenBank/DDBJ whole genome shotgun (WGS) entry which is preliminary data.</text>
</comment>
<dbReference type="EMBL" id="PNCG01000016">
    <property type="protein sequence ID" value="TMP85972.1"/>
    <property type="molecule type" value="Genomic_DNA"/>
</dbReference>
<gene>
    <name evidence="3" type="ORF">CWC05_15325</name>
    <name evidence="2" type="ORF">TW72_10795</name>
</gene>
<reference evidence="3 5" key="2">
    <citation type="submission" date="2017-12" db="EMBL/GenBank/DDBJ databases">
        <authorList>
            <person name="Paulsen S."/>
            <person name="Gram L.K."/>
        </authorList>
    </citation>
    <scope>NUCLEOTIDE SEQUENCE [LARGE SCALE GENOMIC DNA]</scope>
    <source>
        <strain evidence="3 5">S2897</strain>
    </source>
</reference>
<reference evidence="2 4" key="1">
    <citation type="journal article" date="2015" name="BMC Genomics">
        <title>Genome mining reveals unlocked bioactive potential of marine Gram-negative bacteria.</title>
        <authorList>
            <person name="Machado H."/>
            <person name="Sonnenschein E.C."/>
            <person name="Melchiorsen J."/>
            <person name="Gram L."/>
        </authorList>
    </citation>
    <scope>NUCLEOTIDE SEQUENCE [LARGE SCALE GENOMIC DNA]</scope>
    <source>
        <strain evidence="2 4">S3137</strain>
    </source>
</reference>
<reference evidence="5" key="3">
    <citation type="submission" date="2019-06" db="EMBL/GenBank/DDBJ databases">
        <title>Co-occurence of chitin degradation, pigmentation and bioactivity in marine Pseudoalteromonas.</title>
        <authorList>
            <person name="Sonnenschein E.C."/>
            <person name="Bech P.K."/>
        </authorList>
    </citation>
    <scope>NUCLEOTIDE SEQUENCE [LARGE SCALE GENOMIC DNA]</scope>
    <source>
        <strain evidence="5">S2897</strain>
    </source>
</reference>
<evidence type="ECO:0000313" key="4">
    <source>
        <dbReference type="Proteomes" id="UP000033664"/>
    </source>
</evidence>
<dbReference type="Proteomes" id="UP000033664">
    <property type="component" value="Unassembled WGS sequence"/>
</dbReference>
<dbReference type="AlphaFoldDB" id="A0A0F4PQI2"/>
<evidence type="ECO:0000313" key="2">
    <source>
        <dbReference type="EMBL" id="KJY99347.1"/>
    </source>
</evidence>
<evidence type="ECO:0000313" key="5">
    <source>
        <dbReference type="Proteomes" id="UP000305874"/>
    </source>
</evidence>
<keyword evidence="1" id="KW-0472">Membrane</keyword>
<feature type="transmembrane region" description="Helical" evidence="1">
    <location>
        <begin position="7"/>
        <end position="28"/>
    </location>
</feature>
<evidence type="ECO:0000313" key="3">
    <source>
        <dbReference type="EMBL" id="TMP85972.1"/>
    </source>
</evidence>
<keyword evidence="1" id="KW-1133">Transmembrane helix</keyword>
<name>A0A0F4PQI2_9GAMM</name>
<dbReference type="RefSeq" id="WP_045979458.1">
    <property type="nucleotide sequence ID" value="NZ_JXXY01000007.1"/>
</dbReference>
<feature type="transmembrane region" description="Helical" evidence="1">
    <location>
        <begin position="98"/>
        <end position="119"/>
    </location>
</feature>
<protein>
    <recommendedName>
        <fullName evidence="6">DUF1240 domain-containing protein</fullName>
    </recommendedName>
</protein>
<evidence type="ECO:0008006" key="6">
    <source>
        <dbReference type="Google" id="ProtNLM"/>
    </source>
</evidence>
<feature type="transmembrane region" description="Helical" evidence="1">
    <location>
        <begin position="48"/>
        <end position="77"/>
    </location>
</feature>
<accession>A0A0F4PQI2</accession>
<proteinExistence type="predicted"/>
<dbReference type="GeneID" id="58228978"/>
<dbReference type="OrthoDB" id="6312411at2"/>
<dbReference type="Proteomes" id="UP000305874">
    <property type="component" value="Unassembled WGS sequence"/>
</dbReference>
<organism evidence="2 4">
    <name type="scientific">Pseudoalteromonas ruthenica</name>
    <dbReference type="NCBI Taxonomy" id="151081"/>
    <lineage>
        <taxon>Bacteria</taxon>
        <taxon>Pseudomonadati</taxon>
        <taxon>Pseudomonadota</taxon>
        <taxon>Gammaproteobacteria</taxon>
        <taxon>Alteromonadales</taxon>
        <taxon>Pseudoalteromonadaceae</taxon>
        <taxon>Pseudoalteromonas</taxon>
    </lineage>
</organism>
<sequence>MGKEVDSFYLYCLAGMSLVVVGLTWFMFAAGFEITATHFTYPTSGLALILFEPIVSCLALGWVISVIVFIFGLLKAIRELWLDNKHINIAIKWLGNTLPILLILTISVLVMDYLLWPLWASHNGYQPCPSFTLFFTDPVTTAWVTDIEICHNDRVDAVLENSLHETVLRANKLIENLK</sequence>
<evidence type="ECO:0000256" key="1">
    <source>
        <dbReference type="SAM" id="Phobius"/>
    </source>
</evidence>
<keyword evidence="1" id="KW-0812">Transmembrane</keyword>
<dbReference type="PATRIC" id="fig|151081.8.peg.2000"/>
<keyword evidence="4" id="KW-1185">Reference proteome</keyword>
<dbReference type="STRING" id="151081.TW72_10795"/>